<sequence>MVSEQTTKFLWDVKFPNECKELPYDYLTEHEQILTDKCVNHETLTEQEQKELKQLLHDYRPYFKKYNTEVAEQNIEATQQIVKTQSQLLKLIHDKSQYRIDMNYYINGQRFLLQMRIKPYTDKQYLEGMGTQMGLFRDLNRDEKKLIAKAETKQPMSPEEHKMYQALSDKIMEKAYDLDNNLKIINEFLADRMEFVDDPEKTFEENLKFWEQIDLDTKTSLFHEVRGRLKLNDTFTEELFPPVR</sequence>
<dbReference type="EMBL" id="BK014980">
    <property type="protein sequence ID" value="DAD85345.1"/>
    <property type="molecule type" value="Genomic_DNA"/>
</dbReference>
<name>A0A8S5MSP7_9CAUD</name>
<protein>
    <submittedName>
        <fullName evidence="1">Uncharacterized protein</fullName>
    </submittedName>
</protein>
<organism evidence="1">
    <name type="scientific">Siphoviridae sp. ct8Ri8</name>
    <dbReference type="NCBI Taxonomy" id="2826170"/>
    <lineage>
        <taxon>Viruses</taxon>
        <taxon>Duplodnaviria</taxon>
        <taxon>Heunggongvirae</taxon>
        <taxon>Uroviricota</taxon>
        <taxon>Caudoviricetes</taxon>
    </lineage>
</organism>
<accession>A0A8S5MSP7</accession>
<proteinExistence type="predicted"/>
<evidence type="ECO:0000313" key="1">
    <source>
        <dbReference type="EMBL" id="DAD85345.1"/>
    </source>
</evidence>
<reference evidence="1" key="1">
    <citation type="journal article" date="2021" name="Proc. Natl. Acad. Sci. U.S.A.">
        <title>A Catalog of Tens of Thousands of Viruses from Human Metagenomes Reveals Hidden Associations with Chronic Diseases.</title>
        <authorList>
            <person name="Tisza M.J."/>
            <person name="Buck C.B."/>
        </authorList>
    </citation>
    <scope>NUCLEOTIDE SEQUENCE</scope>
    <source>
        <strain evidence="1">Ct8Ri8</strain>
    </source>
</reference>